<dbReference type="PANTHER" id="PTHR43681">
    <property type="entry name" value="TRANSMEMBRANE GTPASE FZO"/>
    <property type="match status" value="1"/>
</dbReference>
<name>A0AB39UV23_9GAMM</name>
<feature type="coiled-coil region" evidence="1">
    <location>
        <begin position="513"/>
        <end position="540"/>
    </location>
</feature>
<keyword evidence="1" id="KW-0175">Coiled coil</keyword>
<dbReference type="Pfam" id="PF00350">
    <property type="entry name" value="Dynamin_N"/>
    <property type="match status" value="1"/>
</dbReference>
<dbReference type="PANTHER" id="PTHR43681:SF1">
    <property type="entry name" value="SARCALUMENIN"/>
    <property type="match status" value="1"/>
</dbReference>
<dbReference type="Gene3D" id="3.40.50.300">
    <property type="entry name" value="P-loop containing nucleotide triphosphate hydrolases"/>
    <property type="match status" value="2"/>
</dbReference>
<dbReference type="AlphaFoldDB" id="A0AB39UV23"/>
<accession>A0AB39UV23</accession>
<evidence type="ECO:0000256" key="1">
    <source>
        <dbReference type="SAM" id="Coils"/>
    </source>
</evidence>
<evidence type="ECO:0000256" key="2">
    <source>
        <dbReference type="SAM" id="MobiDB-lite"/>
    </source>
</evidence>
<dbReference type="RefSeq" id="WP_369600832.1">
    <property type="nucleotide sequence ID" value="NZ_CP154858.1"/>
</dbReference>
<organism evidence="4">
    <name type="scientific">Thermohahella caldifontis</name>
    <dbReference type="NCBI Taxonomy" id="3142973"/>
    <lineage>
        <taxon>Bacteria</taxon>
        <taxon>Pseudomonadati</taxon>
        <taxon>Pseudomonadota</taxon>
        <taxon>Gammaproteobacteria</taxon>
        <taxon>Oceanospirillales</taxon>
        <taxon>Hahellaceae</taxon>
        <taxon>Thermohahella</taxon>
    </lineage>
</organism>
<feature type="region of interest" description="Disordered" evidence="2">
    <location>
        <begin position="631"/>
        <end position="656"/>
    </location>
</feature>
<evidence type="ECO:0000259" key="3">
    <source>
        <dbReference type="Pfam" id="PF00350"/>
    </source>
</evidence>
<dbReference type="InterPro" id="IPR051943">
    <property type="entry name" value="TRAFAC_Dynamin-like_GTPase"/>
</dbReference>
<dbReference type="InterPro" id="IPR027417">
    <property type="entry name" value="P-loop_NTPase"/>
</dbReference>
<reference evidence="4" key="1">
    <citation type="submission" date="2024-05" db="EMBL/GenBank/DDBJ databases">
        <title>Genome sequencing of novel strain.</title>
        <authorList>
            <person name="Ganbat D."/>
            <person name="Ganbat S."/>
            <person name="Lee S.-J."/>
        </authorList>
    </citation>
    <scope>NUCLEOTIDE SEQUENCE</scope>
    <source>
        <strain evidence="4">SMD15-11</strain>
    </source>
</reference>
<dbReference type="EMBL" id="CP154858">
    <property type="protein sequence ID" value="XDT71808.1"/>
    <property type="molecule type" value="Genomic_DNA"/>
</dbReference>
<dbReference type="KEGG" id="tcd:AAIA72_13500"/>
<protein>
    <submittedName>
        <fullName evidence="4">Dynamin family protein</fullName>
    </submittedName>
</protein>
<sequence length="656" mass="75698">MAGSGLSQQVQAFHAWKQDIIREIMRYQSWLRKNDLYSDDLHAKLQRSIALLREDELTIAFVGEFSRGKTELINALFFADYGQRMLPSQAGRTTMCPTELFYDRQQDSTYLKLLPIETRAHDRSLSHYRNVAEHWVHYPLDDSSPEAMRQSLAHVARTRSVTEDEARKYGFQLDTLERDPNQPGHYIIPAWRHALISLDHPLLQQGIRILDTPGLNALGSEPELTLSMIPHAHAVVFLLGADTGVTASDMRMWKDFIANDQSAHQAGRFAVLNKIDILWDDIQGDAFTESSIEAVRTKTADQLGLLPKDILTLSAKQALHARIRGDEALLRRSNLQALEALLSERILAQKERLITQTMINDMLGMLQTSQAILQSREQSLQERLDTYRERGISPSFLKELTEKTQEDYNYYYKKLFTLRSSRRLMRSQAQILDKIIHEERFESHARHTYEELKNSWTTVGMSRAIAGFFTAIEHDMANLQHEARLAEKMVHSIYQRYASDDRTPQLQPSPFNIRRSLDELQQLKQRADQFRSSIKTILTEQTLVVKRFFNTLVAEARRIYVQIRKETQRWPQEALLPIIQHTLEQKQMLELQIRRLKELAGTARDTRSQMQRIEMMVADIRAQIEEADTIQRRLRRPPPQTAGQKVVSLPGAGGPA</sequence>
<dbReference type="SUPFAM" id="SSF52540">
    <property type="entry name" value="P-loop containing nucleoside triphosphate hydrolases"/>
    <property type="match status" value="1"/>
</dbReference>
<feature type="domain" description="Dynamin N-terminal" evidence="3">
    <location>
        <begin position="59"/>
        <end position="274"/>
    </location>
</feature>
<dbReference type="InterPro" id="IPR045063">
    <property type="entry name" value="Dynamin_N"/>
</dbReference>
<gene>
    <name evidence="4" type="ORF">AAIA72_13500</name>
</gene>
<proteinExistence type="predicted"/>
<evidence type="ECO:0000313" key="4">
    <source>
        <dbReference type="EMBL" id="XDT71808.1"/>
    </source>
</evidence>